<reference evidence="2 3" key="1">
    <citation type="submission" date="2017-12" db="EMBL/GenBank/DDBJ databases">
        <title>High-resolution comparative analysis of great ape genomes.</title>
        <authorList>
            <person name="Pollen A."/>
            <person name="Hastie A."/>
            <person name="Hormozdiari F."/>
            <person name="Dougherty M."/>
            <person name="Liu R."/>
            <person name="Chaisson M."/>
            <person name="Hoppe E."/>
            <person name="Hill C."/>
            <person name="Pang A."/>
            <person name="Hillier L."/>
            <person name="Baker C."/>
            <person name="Armstrong J."/>
            <person name="Shendure J."/>
            <person name="Paten B."/>
            <person name="Wilson R."/>
            <person name="Chao H."/>
            <person name="Schneider V."/>
            <person name="Ventura M."/>
            <person name="Kronenberg Z."/>
            <person name="Murali S."/>
            <person name="Gordon D."/>
            <person name="Cantsilieris S."/>
            <person name="Munson K."/>
            <person name="Nelson B."/>
            <person name="Raja A."/>
            <person name="Underwood J."/>
            <person name="Diekhans M."/>
            <person name="Fiddes I."/>
            <person name="Haussler D."/>
            <person name="Eichler E."/>
        </authorList>
    </citation>
    <scope>NUCLEOTIDE SEQUENCE [LARGE SCALE GENOMIC DNA]</scope>
    <source>
        <strain evidence="2">Yerkes chimp pedigree #C0471</strain>
    </source>
</reference>
<gene>
    <name evidence="2" type="ORF">CK820_G0011959</name>
</gene>
<sequence length="60" mass="6227">SGSEHCYDIYRLYHSCADPTGCGTGPDARAWDYQISEPPATSSSPTGTWTPGQGAGFGGT</sequence>
<feature type="compositionally biased region" description="Low complexity" evidence="1">
    <location>
        <begin position="36"/>
        <end position="51"/>
    </location>
</feature>
<feature type="region of interest" description="Disordered" evidence="1">
    <location>
        <begin position="35"/>
        <end position="60"/>
    </location>
</feature>
<comment type="caution">
    <text evidence="2">The sequence shown here is derived from an EMBL/GenBank/DDBJ whole genome shotgun (WGS) entry which is preliminary data.</text>
</comment>
<dbReference type="Proteomes" id="UP000236370">
    <property type="component" value="Unassembled WGS sequence"/>
</dbReference>
<proteinExistence type="predicted"/>
<accession>A0A2J8N9L7</accession>
<evidence type="ECO:0000313" key="3">
    <source>
        <dbReference type="Proteomes" id="UP000236370"/>
    </source>
</evidence>
<evidence type="ECO:0000313" key="2">
    <source>
        <dbReference type="EMBL" id="PNI68464.1"/>
    </source>
</evidence>
<organism evidence="2 3">
    <name type="scientific">Pan troglodytes</name>
    <name type="common">Chimpanzee</name>
    <dbReference type="NCBI Taxonomy" id="9598"/>
    <lineage>
        <taxon>Eukaryota</taxon>
        <taxon>Metazoa</taxon>
        <taxon>Chordata</taxon>
        <taxon>Craniata</taxon>
        <taxon>Vertebrata</taxon>
        <taxon>Euteleostomi</taxon>
        <taxon>Mammalia</taxon>
        <taxon>Eutheria</taxon>
        <taxon>Euarchontoglires</taxon>
        <taxon>Primates</taxon>
        <taxon>Haplorrhini</taxon>
        <taxon>Catarrhini</taxon>
        <taxon>Hominidae</taxon>
        <taxon>Pan</taxon>
    </lineage>
</organism>
<dbReference type="AlphaFoldDB" id="A0A2J8N9L7"/>
<evidence type="ECO:0000256" key="1">
    <source>
        <dbReference type="SAM" id="MobiDB-lite"/>
    </source>
</evidence>
<dbReference type="EMBL" id="NBAG03000232">
    <property type="protein sequence ID" value="PNI68464.1"/>
    <property type="molecule type" value="Genomic_DNA"/>
</dbReference>
<name>A0A2J8N9L7_PANTR</name>
<feature type="non-terminal residue" evidence="2">
    <location>
        <position position="1"/>
    </location>
</feature>
<protein>
    <submittedName>
        <fullName evidence="2">DPP7 isoform 13</fullName>
    </submittedName>
</protein>